<sequence length="146" mass="17201">MLNLYNKSNVTELKVLTGKTFQNVEFTDIDFTLLKGMMRAEFNDCRFKNCNFERKKLKDLKVYNSLFDSCAFINTDLLGSCFDRTVFKNCQFERSNWNRTEVLNSEFVDCKFSYDSGFHYAIFTNVLGFPERYLKRTGKMDLGQIC</sequence>
<dbReference type="Proteomes" id="UP000307164">
    <property type="component" value="Unassembled WGS sequence"/>
</dbReference>
<keyword evidence="2" id="KW-1185">Reference proteome</keyword>
<gene>
    <name evidence="1" type="ORF">CWC20_12735</name>
</gene>
<reference evidence="2" key="2">
    <citation type="submission" date="2019-06" db="EMBL/GenBank/DDBJ databases">
        <title>Co-occurence of chitin degradation, pigmentation and bioactivity in marine Pseudoalteromonas.</title>
        <authorList>
            <person name="Sonnenschein E.C."/>
            <person name="Bech P.K."/>
        </authorList>
    </citation>
    <scope>NUCLEOTIDE SEQUENCE [LARGE SCALE GENOMIC DNA]</scope>
    <source>
        <strain evidence="2">S3895</strain>
    </source>
</reference>
<reference evidence="1 2" key="1">
    <citation type="submission" date="2018-01" db="EMBL/GenBank/DDBJ databases">
        <authorList>
            <person name="Paulsen S."/>
            <person name="Gram L.K."/>
        </authorList>
    </citation>
    <scope>NUCLEOTIDE SEQUENCE [LARGE SCALE GENOMIC DNA]</scope>
    <source>
        <strain evidence="1 2">S3895</strain>
    </source>
</reference>
<evidence type="ECO:0000313" key="2">
    <source>
        <dbReference type="Proteomes" id="UP000307164"/>
    </source>
</evidence>
<dbReference type="SUPFAM" id="SSF141571">
    <property type="entry name" value="Pentapeptide repeat-like"/>
    <property type="match status" value="1"/>
</dbReference>
<protein>
    <recommendedName>
        <fullName evidence="3">Pentapeptide repeat-containing protein</fullName>
    </recommendedName>
</protein>
<organism evidence="1 2">
    <name type="scientific">Pseudoalteromonas aurantia</name>
    <dbReference type="NCBI Taxonomy" id="43654"/>
    <lineage>
        <taxon>Bacteria</taxon>
        <taxon>Pseudomonadati</taxon>
        <taxon>Pseudomonadota</taxon>
        <taxon>Gammaproteobacteria</taxon>
        <taxon>Alteromonadales</taxon>
        <taxon>Pseudoalteromonadaceae</taxon>
        <taxon>Pseudoalteromonas</taxon>
    </lineage>
</organism>
<name>A0ABY2VWD5_9GAMM</name>
<dbReference type="Gene3D" id="2.160.20.80">
    <property type="entry name" value="E3 ubiquitin-protein ligase SopA"/>
    <property type="match status" value="1"/>
</dbReference>
<evidence type="ECO:0000313" key="1">
    <source>
        <dbReference type="EMBL" id="TMO73664.1"/>
    </source>
</evidence>
<comment type="caution">
    <text evidence="1">The sequence shown here is derived from an EMBL/GenBank/DDBJ whole genome shotgun (WGS) entry which is preliminary data.</text>
</comment>
<dbReference type="EMBL" id="PNBW01000056">
    <property type="protein sequence ID" value="TMO73664.1"/>
    <property type="molecule type" value="Genomic_DNA"/>
</dbReference>
<accession>A0ABY2VWD5</accession>
<proteinExistence type="predicted"/>
<evidence type="ECO:0008006" key="3">
    <source>
        <dbReference type="Google" id="ProtNLM"/>
    </source>
</evidence>